<dbReference type="InterPro" id="IPR008207">
    <property type="entry name" value="Sig_transdc_His_kin_Hpt_dom"/>
</dbReference>
<dbReference type="EMBL" id="JAFLCK010000018">
    <property type="protein sequence ID" value="MBN8661300.1"/>
    <property type="molecule type" value="Genomic_DNA"/>
</dbReference>
<dbReference type="Pfam" id="PF01627">
    <property type="entry name" value="Hpt"/>
    <property type="match status" value="1"/>
</dbReference>
<protein>
    <submittedName>
        <fullName evidence="14">Response regulator</fullName>
    </submittedName>
</protein>
<dbReference type="InterPro" id="IPR001789">
    <property type="entry name" value="Sig_transdc_resp-reg_receiver"/>
</dbReference>
<dbReference type="PROSITE" id="PS50894">
    <property type="entry name" value="HPT"/>
    <property type="match status" value="1"/>
</dbReference>
<dbReference type="PANTHER" id="PTHR45339">
    <property type="entry name" value="HYBRID SIGNAL TRANSDUCTION HISTIDINE KINASE J"/>
    <property type="match status" value="1"/>
</dbReference>
<comment type="caution">
    <text evidence="11">Lacks conserved residue(s) required for the propagation of feature annotation.</text>
</comment>
<dbReference type="PROSITE" id="PS50110">
    <property type="entry name" value="RESPONSE_REGULATORY"/>
    <property type="match status" value="1"/>
</dbReference>
<feature type="domain" description="Response regulatory" evidence="12">
    <location>
        <begin position="5"/>
        <end position="123"/>
    </location>
</feature>
<dbReference type="InterPro" id="IPR036641">
    <property type="entry name" value="HPT_dom_sf"/>
</dbReference>
<keyword evidence="4" id="KW-0812">Transmembrane</keyword>
<dbReference type="GO" id="GO:0000160">
    <property type="term" value="P:phosphorelay signal transduction system"/>
    <property type="evidence" value="ECO:0007669"/>
    <property type="project" value="UniProtKB-KW"/>
</dbReference>
<evidence type="ECO:0000259" key="13">
    <source>
        <dbReference type="PROSITE" id="PS50894"/>
    </source>
</evidence>
<evidence type="ECO:0000313" key="15">
    <source>
        <dbReference type="Proteomes" id="UP000664277"/>
    </source>
</evidence>
<evidence type="ECO:0000256" key="3">
    <source>
        <dbReference type="ARBA" id="ARBA00022553"/>
    </source>
</evidence>
<dbReference type="GO" id="GO:0005524">
    <property type="term" value="F:ATP binding"/>
    <property type="evidence" value="ECO:0007669"/>
    <property type="project" value="UniProtKB-KW"/>
</dbReference>
<dbReference type="GO" id="GO:0005886">
    <property type="term" value="C:plasma membrane"/>
    <property type="evidence" value="ECO:0007669"/>
    <property type="project" value="UniProtKB-SubCell"/>
</dbReference>
<keyword evidence="3 10" id="KW-0597">Phosphoprotein</keyword>
<keyword evidence="9" id="KW-0472">Membrane</keyword>
<feature type="modified residue" description="Phosphohistidine" evidence="10">
    <location>
        <position position="178"/>
    </location>
</feature>
<dbReference type="SMART" id="SM00448">
    <property type="entry name" value="REC"/>
    <property type="match status" value="1"/>
</dbReference>
<evidence type="ECO:0000256" key="11">
    <source>
        <dbReference type="PROSITE-ProRule" id="PRU00169"/>
    </source>
</evidence>
<evidence type="ECO:0000313" key="14">
    <source>
        <dbReference type="EMBL" id="MBN8661300.1"/>
    </source>
</evidence>
<feature type="domain" description="HPt" evidence="13">
    <location>
        <begin position="139"/>
        <end position="231"/>
    </location>
</feature>
<dbReference type="Pfam" id="PF00072">
    <property type="entry name" value="Response_reg"/>
    <property type="match status" value="1"/>
</dbReference>
<dbReference type="CDD" id="cd17546">
    <property type="entry name" value="REC_hyHK_CKI1_RcsC-like"/>
    <property type="match status" value="1"/>
</dbReference>
<name>A0A8J7TLQ4_9BACT</name>
<evidence type="ECO:0000259" key="12">
    <source>
        <dbReference type="PROSITE" id="PS50110"/>
    </source>
</evidence>
<evidence type="ECO:0000256" key="8">
    <source>
        <dbReference type="ARBA" id="ARBA00023012"/>
    </source>
</evidence>
<organism evidence="14 15">
    <name type="scientific">Candidatus Obscuribacter phosphatis</name>
    <dbReference type="NCBI Taxonomy" id="1906157"/>
    <lineage>
        <taxon>Bacteria</taxon>
        <taxon>Bacillati</taxon>
        <taxon>Candidatus Melainabacteria</taxon>
        <taxon>Candidatus Obscuribacterales</taxon>
        <taxon>Candidatus Obscuribacteraceae</taxon>
        <taxon>Candidatus Obscuribacter</taxon>
    </lineage>
</organism>
<dbReference type="SUPFAM" id="SSF47226">
    <property type="entry name" value="Histidine-containing phosphotransfer domain, HPT domain"/>
    <property type="match status" value="1"/>
</dbReference>
<dbReference type="Proteomes" id="UP000664277">
    <property type="component" value="Unassembled WGS sequence"/>
</dbReference>
<comment type="caution">
    <text evidence="14">The sequence shown here is derived from an EMBL/GenBank/DDBJ whole genome shotgun (WGS) entry which is preliminary data.</text>
</comment>
<evidence type="ECO:0000256" key="5">
    <source>
        <dbReference type="ARBA" id="ARBA00022741"/>
    </source>
</evidence>
<dbReference type="Gene3D" id="3.40.50.2300">
    <property type="match status" value="1"/>
</dbReference>
<reference evidence="14" key="1">
    <citation type="submission" date="2021-02" db="EMBL/GenBank/DDBJ databases">
        <title>Genome-Resolved Metagenomics of a Microbial Community Performing Photosynthetic Biological Nutrient Removal.</title>
        <authorList>
            <person name="Mcdaniel E.A."/>
        </authorList>
    </citation>
    <scope>NUCLEOTIDE SEQUENCE</scope>
    <source>
        <strain evidence="14">UWPOB_OBS1</strain>
    </source>
</reference>
<evidence type="ECO:0000256" key="10">
    <source>
        <dbReference type="PROSITE-ProRule" id="PRU00110"/>
    </source>
</evidence>
<sequence length="231" mass="25583">MSISKVLVAEDNDVNREVLCKQLASIGCEVESVSDGETAADAAAKKHFAVILMNLQMEKVGGIEATKLIRQSEKGRQTRSIIVGVTATSMPQERKKAFEAGMDEILVRPFSLLDLQEVLSRWLPIKVSQSSQQTFDDLNAVKDPQLHQAFTKSMSGLMNRLFLSVHKQETSDVQSAVHEMKGLCLSVGYDELAGWCSQLEKSLLVSDWIQVQATFNAMVDQYKEITSESAK</sequence>
<keyword evidence="7" id="KW-1133">Transmembrane helix</keyword>
<evidence type="ECO:0000256" key="6">
    <source>
        <dbReference type="ARBA" id="ARBA00022840"/>
    </source>
</evidence>
<evidence type="ECO:0000256" key="9">
    <source>
        <dbReference type="ARBA" id="ARBA00023136"/>
    </source>
</evidence>
<evidence type="ECO:0000256" key="1">
    <source>
        <dbReference type="ARBA" id="ARBA00004651"/>
    </source>
</evidence>
<evidence type="ECO:0000256" key="4">
    <source>
        <dbReference type="ARBA" id="ARBA00022692"/>
    </source>
</evidence>
<keyword evidence="6" id="KW-0067">ATP-binding</keyword>
<dbReference type="PANTHER" id="PTHR45339:SF1">
    <property type="entry name" value="HYBRID SIGNAL TRANSDUCTION HISTIDINE KINASE J"/>
    <property type="match status" value="1"/>
</dbReference>
<dbReference type="InterPro" id="IPR011006">
    <property type="entry name" value="CheY-like_superfamily"/>
</dbReference>
<accession>A0A8J7TLQ4</accession>
<dbReference type="Gene3D" id="1.20.120.160">
    <property type="entry name" value="HPT domain"/>
    <property type="match status" value="1"/>
</dbReference>
<keyword evidence="5" id="KW-0547">Nucleotide-binding</keyword>
<proteinExistence type="predicted"/>
<dbReference type="SUPFAM" id="SSF52172">
    <property type="entry name" value="CheY-like"/>
    <property type="match status" value="1"/>
</dbReference>
<dbReference type="AlphaFoldDB" id="A0A8J7TLQ4"/>
<gene>
    <name evidence="14" type="ORF">J0M35_13110</name>
</gene>
<comment type="subcellular location">
    <subcellularLocation>
        <location evidence="1">Cell membrane</location>
        <topology evidence="1">Multi-pass membrane protein</topology>
    </subcellularLocation>
</comment>
<keyword evidence="8" id="KW-0902">Two-component regulatory system</keyword>
<evidence type="ECO:0000256" key="2">
    <source>
        <dbReference type="ARBA" id="ARBA00022475"/>
    </source>
</evidence>
<evidence type="ECO:0000256" key="7">
    <source>
        <dbReference type="ARBA" id="ARBA00022989"/>
    </source>
</evidence>
<keyword evidence="2" id="KW-1003">Cell membrane</keyword>